<dbReference type="EMBL" id="JACAGC010000014">
    <property type="protein sequence ID" value="KAF6321343.1"/>
    <property type="molecule type" value="Genomic_DNA"/>
</dbReference>
<evidence type="ECO:0000313" key="2">
    <source>
        <dbReference type="EMBL" id="KAF6321343.1"/>
    </source>
</evidence>
<accession>A0A7J7V879</accession>
<evidence type="ECO:0000313" key="3">
    <source>
        <dbReference type="Proteomes" id="UP000585614"/>
    </source>
</evidence>
<protein>
    <submittedName>
        <fullName evidence="2">Uncharacterized protein</fullName>
    </submittedName>
</protein>
<evidence type="ECO:0000256" key="1">
    <source>
        <dbReference type="SAM" id="MobiDB-lite"/>
    </source>
</evidence>
<organism evidence="2 3">
    <name type="scientific">Rhinolophus ferrumequinum</name>
    <name type="common">Greater horseshoe bat</name>
    <dbReference type="NCBI Taxonomy" id="59479"/>
    <lineage>
        <taxon>Eukaryota</taxon>
        <taxon>Metazoa</taxon>
        <taxon>Chordata</taxon>
        <taxon>Craniata</taxon>
        <taxon>Vertebrata</taxon>
        <taxon>Euteleostomi</taxon>
        <taxon>Mammalia</taxon>
        <taxon>Eutheria</taxon>
        <taxon>Laurasiatheria</taxon>
        <taxon>Chiroptera</taxon>
        <taxon>Yinpterochiroptera</taxon>
        <taxon>Rhinolophoidea</taxon>
        <taxon>Rhinolophidae</taxon>
        <taxon>Rhinolophinae</taxon>
        <taxon>Rhinolophus</taxon>
    </lineage>
</organism>
<gene>
    <name evidence="2" type="ORF">mRhiFer1_008458</name>
</gene>
<comment type="caution">
    <text evidence="2">The sequence shown here is derived from an EMBL/GenBank/DDBJ whole genome shotgun (WGS) entry which is preliminary data.</text>
</comment>
<reference evidence="2 3" key="1">
    <citation type="journal article" date="2020" name="Nature">
        <title>Six reference-quality genomes reveal evolution of bat adaptations.</title>
        <authorList>
            <person name="Jebb D."/>
            <person name="Huang Z."/>
            <person name="Pippel M."/>
            <person name="Hughes G.M."/>
            <person name="Lavrichenko K."/>
            <person name="Devanna P."/>
            <person name="Winkler S."/>
            <person name="Jermiin L.S."/>
            <person name="Skirmuntt E.C."/>
            <person name="Katzourakis A."/>
            <person name="Burkitt-Gray L."/>
            <person name="Ray D.A."/>
            <person name="Sullivan K.A.M."/>
            <person name="Roscito J.G."/>
            <person name="Kirilenko B.M."/>
            <person name="Davalos L.M."/>
            <person name="Corthals A.P."/>
            <person name="Power M.L."/>
            <person name="Jones G."/>
            <person name="Ransome R.D."/>
            <person name="Dechmann D.K.N."/>
            <person name="Locatelli A.G."/>
            <person name="Puechmaille S.J."/>
            <person name="Fedrigo O."/>
            <person name="Jarvis E.D."/>
            <person name="Hiller M."/>
            <person name="Vernes S.C."/>
            <person name="Myers E.W."/>
            <person name="Teeling E.C."/>
        </authorList>
    </citation>
    <scope>NUCLEOTIDE SEQUENCE [LARGE SCALE GENOMIC DNA]</scope>
    <source>
        <strain evidence="2">MRhiFer1</strain>
        <tissue evidence="2">Lung</tissue>
    </source>
</reference>
<sequence length="146" mass="14675">MIPQLGERTPGEPLPSGGPGPPAAQDLQPPPWIPRGGGGGGGEDSPAAHPHPIFLFLYLIVAIAVYGSAPLPQHGAGSRHCHSAGAAPAAARGFCLILSAQPVQRRVEEARTAAAAGPPPSIPTLGGCMRIEERSLGAGPALLIPT</sequence>
<proteinExistence type="predicted"/>
<feature type="region of interest" description="Disordered" evidence="1">
    <location>
        <begin position="1"/>
        <end position="46"/>
    </location>
</feature>
<name>A0A7J7V879_RHIFE</name>
<dbReference type="Proteomes" id="UP000585614">
    <property type="component" value="Unassembled WGS sequence"/>
</dbReference>
<dbReference type="AlphaFoldDB" id="A0A7J7V879"/>
<feature type="compositionally biased region" description="Pro residues" evidence="1">
    <location>
        <begin position="12"/>
        <end position="33"/>
    </location>
</feature>